<reference evidence="10 11" key="1">
    <citation type="journal article" date="2016" name="Nat. Commun.">
        <title>Thousands of microbial genomes shed light on interconnected biogeochemical processes in an aquifer system.</title>
        <authorList>
            <person name="Anantharaman K."/>
            <person name="Brown C.T."/>
            <person name="Hug L.A."/>
            <person name="Sharon I."/>
            <person name="Castelle C.J."/>
            <person name="Probst A.J."/>
            <person name="Thomas B.C."/>
            <person name="Singh A."/>
            <person name="Wilkins M.J."/>
            <person name="Karaoz U."/>
            <person name="Brodie E.L."/>
            <person name="Williams K.H."/>
            <person name="Hubbard S.S."/>
            <person name="Banfield J.F."/>
        </authorList>
    </citation>
    <scope>NUCLEOTIDE SEQUENCE [LARGE SCALE GENOMIC DNA]</scope>
</reference>
<feature type="site" description="Interaction with DNA substrate" evidence="8">
    <location>
        <position position="257"/>
    </location>
</feature>
<dbReference type="InterPro" id="IPR005135">
    <property type="entry name" value="Endo/exonuclease/phosphatase"/>
</dbReference>
<protein>
    <submittedName>
        <fullName evidence="10">Exodeoxyribonuclease III</fullName>
    </submittedName>
</protein>
<feature type="binding site" evidence="7">
    <location>
        <position position="257"/>
    </location>
    <ligand>
        <name>Mg(2+)</name>
        <dbReference type="ChEBI" id="CHEBI:18420"/>
        <label>1</label>
    </ligand>
</feature>
<feature type="site" description="Important for catalytic activity" evidence="8">
    <location>
        <position position="231"/>
    </location>
</feature>
<dbReference type="AlphaFoldDB" id="A0A1F6CDW0"/>
<keyword evidence="7" id="KW-0464">Manganese</keyword>
<accession>A0A1F6CDW0</accession>
<dbReference type="GO" id="GO:0008081">
    <property type="term" value="F:phosphoric diester hydrolase activity"/>
    <property type="evidence" value="ECO:0007669"/>
    <property type="project" value="TreeGrafter"/>
</dbReference>
<dbReference type="InterPro" id="IPR004808">
    <property type="entry name" value="AP_endonuc_1"/>
</dbReference>
<dbReference type="GO" id="GO:0008311">
    <property type="term" value="F:double-stranded DNA 3'-5' DNA exonuclease activity"/>
    <property type="evidence" value="ECO:0007669"/>
    <property type="project" value="TreeGrafter"/>
</dbReference>
<feature type="domain" description="Endonuclease/exonuclease/phosphatase" evidence="9">
    <location>
        <begin position="4"/>
        <end position="257"/>
    </location>
</feature>
<dbReference type="GO" id="GO:0006284">
    <property type="term" value="P:base-excision repair"/>
    <property type="evidence" value="ECO:0007669"/>
    <property type="project" value="TreeGrafter"/>
</dbReference>
<evidence type="ECO:0000256" key="6">
    <source>
        <dbReference type="PIRSR" id="PIRSR604808-1"/>
    </source>
</evidence>
<feature type="binding site" evidence="7">
    <location>
        <position position="36"/>
    </location>
    <ligand>
        <name>Mg(2+)</name>
        <dbReference type="ChEBI" id="CHEBI:18420"/>
        <label>1</label>
    </ligand>
</feature>
<dbReference type="Proteomes" id="UP000178344">
    <property type="component" value="Unassembled WGS sequence"/>
</dbReference>
<comment type="caution">
    <text evidence="10">The sequence shown here is derived from an EMBL/GenBank/DDBJ whole genome shotgun (WGS) entry which is preliminary data.</text>
</comment>
<feature type="site" description="Transition state stabilizer" evidence="8">
    <location>
        <position position="161"/>
    </location>
</feature>
<evidence type="ECO:0000259" key="9">
    <source>
        <dbReference type="Pfam" id="PF03372"/>
    </source>
</evidence>
<dbReference type="PANTHER" id="PTHR22748:SF6">
    <property type="entry name" value="DNA-(APURINIC OR APYRIMIDINIC SITE) ENDONUCLEASE"/>
    <property type="match status" value="1"/>
</dbReference>
<keyword evidence="3 7" id="KW-0479">Metal-binding</keyword>
<proteinExistence type="inferred from homology"/>
<dbReference type="PANTHER" id="PTHR22748">
    <property type="entry name" value="AP ENDONUCLEASE"/>
    <property type="match status" value="1"/>
</dbReference>
<keyword evidence="5 7" id="KW-0460">Magnesium</keyword>
<keyword evidence="4" id="KW-0378">Hydrolase</keyword>
<feature type="binding site" evidence="7">
    <location>
        <position position="161"/>
    </location>
    <ligand>
        <name>Mg(2+)</name>
        <dbReference type="ChEBI" id="CHEBI:18420"/>
        <label>1</label>
    </ligand>
</feature>
<dbReference type="InterPro" id="IPR036691">
    <property type="entry name" value="Endo/exonu/phosph_ase_sf"/>
</dbReference>
<dbReference type="Pfam" id="PF03372">
    <property type="entry name" value="Exo_endo_phos"/>
    <property type="match status" value="1"/>
</dbReference>
<dbReference type="EMBL" id="MFKQ01000012">
    <property type="protein sequence ID" value="OGG47363.1"/>
    <property type="molecule type" value="Genomic_DNA"/>
</dbReference>
<dbReference type="InterPro" id="IPR020847">
    <property type="entry name" value="AP_endonuclease_F1_BS"/>
</dbReference>
<evidence type="ECO:0000256" key="5">
    <source>
        <dbReference type="ARBA" id="ARBA00022842"/>
    </source>
</evidence>
<evidence type="ECO:0000256" key="8">
    <source>
        <dbReference type="PIRSR" id="PIRSR604808-3"/>
    </source>
</evidence>
<dbReference type="GO" id="GO:0046872">
    <property type="term" value="F:metal ion binding"/>
    <property type="evidence" value="ECO:0007669"/>
    <property type="project" value="UniProtKB-KW"/>
</dbReference>
<evidence type="ECO:0000256" key="4">
    <source>
        <dbReference type="ARBA" id="ARBA00022801"/>
    </source>
</evidence>
<dbReference type="NCBIfam" id="TIGR00633">
    <property type="entry name" value="xth"/>
    <property type="match status" value="1"/>
</dbReference>
<evidence type="ECO:0000256" key="1">
    <source>
        <dbReference type="ARBA" id="ARBA00001936"/>
    </source>
</evidence>
<comment type="cofactor">
    <cofactor evidence="1">
        <name>Mn(2+)</name>
        <dbReference type="ChEBI" id="CHEBI:29035"/>
    </cofactor>
</comment>
<feature type="active site" evidence="6">
    <location>
        <position position="119"/>
    </location>
</feature>
<feature type="binding site" evidence="7">
    <location>
        <position position="7"/>
    </location>
    <ligand>
        <name>Mg(2+)</name>
        <dbReference type="ChEBI" id="CHEBI:18420"/>
        <label>1</label>
    </ligand>
</feature>
<organism evidence="10 11">
    <name type="scientific">Candidatus Kaiserbacteria bacterium RIFCSPHIGHO2_01_FULL_49_13</name>
    <dbReference type="NCBI Taxonomy" id="1798477"/>
    <lineage>
        <taxon>Bacteria</taxon>
        <taxon>Candidatus Kaiseribacteriota</taxon>
    </lineage>
</organism>
<comment type="similarity">
    <text evidence="2">Belongs to the DNA repair enzymes AP/ExoA family.</text>
</comment>
<dbReference type="PROSITE" id="PS51435">
    <property type="entry name" value="AP_NUCLEASE_F1_4"/>
    <property type="match status" value="1"/>
</dbReference>
<dbReference type="Gene3D" id="3.60.10.10">
    <property type="entry name" value="Endonuclease/exonuclease/phosphatase"/>
    <property type="match status" value="1"/>
</dbReference>
<evidence type="ECO:0000256" key="2">
    <source>
        <dbReference type="ARBA" id="ARBA00007092"/>
    </source>
</evidence>
<dbReference type="InterPro" id="IPR020848">
    <property type="entry name" value="AP_endonuclease_F1_CS"/>
</dbReference>
<feature type="binding site" evidence="7">
    <location>
        <position position="256"/>
    </location>
    <ligand>
        <name>Mg(2+)</name>
        <dbReference type="ChEBI" id="CHEBI:18420"/>
        <label>1</label>
    </ligand>
</feature>
<dbReference type="CDD" id="cd09087">
    <property type="entry name" value="Ape1-like_AP-endo"/>
    <property type="match status" value="1"/>
</dbReference>
<evidence type="ECO:0000313" key="10">
    <source>
        <dbReference type="EMBL" id="OGG47363.1"/>
    </source>
</evidence>
<feature type="active site" description="Proton donor/acceptor" evidence="6">
    <location>
        <position position="159"/>
    </location>
</feature>
<evidence type="ECO:0000256" key="7">
    <source>
        <dbReference type="PIRSR" id="PIRSR604808-2"/>
    </source>
</evidence>
<gene>
    <name evidence="10" type="ORF">A2671_02300</name>
</gene>
<feature type="binding site" evidence="7">
    <location>
        <position position="159"/>
    </location>
    <ligand>
        <name>Mg(2+)</name>
        <dbReference type="ChEBI" id="CHEBI:18420"/>
        <label>1</label>
    </ligand>
</feature>
<dbReference type="SUPFAM" id="SSF56219">
    <property type="entry name" value="DNase I-like"/>
    <property type="match status" value="1"/>
</dbReference>
<evidence type="ECO:0000313" key="11">
    <source>
        <dbReference type="Proteomes" id="UP000178344"/>
    </source>
</evidence>
<dbReference type="GO" id="GO:0003677">
    <property type="term" value="F:DNA binding"/>
    <property type="evidence" value="ECO:0007669"/>
    <property type="project" value="InterPro"/>
</dbReference>
<sequence>MKLLSWNVNGLRSVHNRELFLPFLKKAQPDIICLQETKAEKGQAVIDLPEYEEYWNSAKKKGYSGTAIFTKKKPISITLDFPAGLIKKFKLEGDGYGNPNAEGRVIAAEFPTFFLIDVYTPNAKPDLSRLTLRHKHWDPAFLSYCKELEKKKPVIFCGDLNVAHGPNDLANPKANEGEHGYTKEEREGIDAIIKAGFVDTFRHFTPNGNGHYTWWSHWANARERNVGWRIDYFFVSKKLVPKLKKAFILPEIMGSDHCPVGIEFSE</sequence>
<dbReference type="NCBIfam" id="TIGR00195">
    <property type="entry name" value="exoDNase_III"/>
    <property type="match status" value="1"/>
</dbReference>
<dbReference type="GO" id="GO:0003906">
    <property type="term" value="F:DNA-(apurinic or apyrimidinic site) endonuclease activity"/>
    <property type="evidence" value="ECO:0007669"/>
    <property type="project" value="TreeGrafter"/>
</dbReference>
<name>A0A1F6CDW0_9BACT</name>
<dbReference type="PROSITE" id="PS00726">
    <property type="entry name" value="AP_NUCLEASE_F1_1"/>
    <property type="match status" value="1"/>
</dbReference>
<evidence type="ECO:0000256" key="3">
    <source>
        <dbReference type="ARBA" id="ARBA00022723"/>
    </source>
</evidence>
<comment type="cofactor">
    <cofactor evidence="7">
        <name>Mg(2+)</name>
        <dbReference type="ChEBI" id="CHEBI:18420"/>
    </cofactor>
    <cofactor evidence="7">
        <name>Mn(2+)</name>
        <dbReference type="ChEBI" id="CHEBI:29035"/>
    </cofactor>
    <text evidence="7">Probably binds two magnesium or manganese ions per subunit.</text>
</comment>
<feature type="active site" description="Proton acceptor" evidence="6">
    <location>
        <position position="257"/>
    </location>
</feature>
<dbReference type="PROSITE" id="PS00727">
    <property type="entry name" value="AP_NUCLEASE_F1_2"/>
    <property type="match status" value="1"/>
</dbReference>